<comment type="subcellular location">
    <subcellularLocation>
        <location evidence="1">Nucleus</location>
    </subcellularLocation>
</comment>
<evidence type="ECO:0000313" key="7">
    <source>
        <dbReference type="EMBL" id="WPG97971.1"/>
    </source>
</evidence>
<dbReference type="GO" id="GO:0008139">
    <property type="term" value="F:nuclear localization sequence binding"/>
    <property type="evidence" value="ECO:0007669"/>
    <property type="project" value="TreeGrafter"/>
</dbReference>
<keyword evidence="3" id="KW-0539">Nucleus</keyword>
<gene>
    <name evidence="7" type="ORF">R9X50_00075400</name>
</gene>
<dbReference type="InterPro" id="IPR026054">
    <property type="entry name" value="Nucleoporin"/>
</dbReference>
<feature type="compositionally biased region" description="Low complexity" evidence="5">
    <location>
        <begin position="770"/>
        <end position="789"/>
    </location>
</feature>
<dbReference type="Gene3D" id="2.130.10.10">
    <property type="entry name" value="YVTN repeat-like/Quinoprotein amine dehydrogenase"/>
    <property type="match status" value="1"/>
</dbReference>
<feature type="region of interest" description="Disordered" evidence="5">
    <location>
        <begin position="473"/>
        <end position="551"/>
    </location>
</feature>
<evidence type="ECO:0000256" key="3">
    <source>
        <dbReference type="ARBA" id="ARBA00023242"/>
    </source>
</evidence>
<dbReference type="SUPFAM" id="SSF117289">
    <property type="entry name" value="Nucleoporin domain"/>
    <property type="match status" value="1"/>
</dbReference>
<feature type="compositionally biased region" description="Low complexity" evidence="5">
    <location>
        <begin position="859"/>
        <end position="872"/>
    </location>
</feature>
<feature type="compositionally biased region" description="Low complexity" evidence="5">
    <location>
        <begin position="595"/>
        <end position="620"/>
    </location>
</feature>
<feature type="coiled-coil region" evidence="4">
    <location>
        <begin position="1388"/>
        <end position="1458"/>
    </location>
</feature>
<feature type="region of interest" description="Disordered" evidence="5">
    <location>
        <begin position="934"/>
        <end position="1222"/>
    </location>
</feature>
<evidence type="ECO:0000256" key="1">
    <source>
        <dbReference type="ARBA" id="ARBA00004123"/>
    </source>
</evidence>
<feature type="region of interest" description="Disordered" evidence="5">
    <location>
        <begin position="744"/>
        <end position="922"/>
    </location>
</feature>
<dbReference type="GO" id="GO:0005643">
    <property type="term" value="C:nuclear pore"/>
    <property type="evidence" value="ECO:0007669"/>
    <property type="project" value="TreeGrafter"/>
</dbReference>
<feature type="compositionally biased region" description="Basic and acidic residues" evidence="5">
    <location>
        <begin position="995"/>
        <end position="1015"/>
    </location>
</feature>
<feature type="compositionally biased region" description="Polar residues" evidence="5">
    <location>
        <begin position="647"/>
        <end position="683"/>
    </location>
</feature>
<organism evidence="7 8">
    <name type="scientific">Acrodontium crateriforme</name>
    <dbReference type="NCBI Taxonomy" id="150365"/>
    <lineage>
        <taxon>Eukaryota</taxon>
        <taxon>Fungi</taxon>
        <taxon>Dikarya</taxon>
        <taxon>Ascomycota</taxon>
        <taxon>Pezizomycotina</taxon>
        <taxon>Dothideomycetes</taxon>
        <taxon>Dothideomycetidae</taxon>
        <taxon>Mycosphaerellales</taxon>
        <taxon>Teratosphaeriaceae</taxon>
        <taxon>Acrodontium</taxon>
    </lineage>
</organism>
<feature type="compositionally biased region" description="Basic and acidic residues" evidence="5">
    <location>
        <begin position="1198"/>
        <end position="1210"/>
    </location>
</feature>
<reference evidence="7 8" key="1">
    <citation type="submission" date="2023-11" db="EMBL/GenBank/DDBJ databases">
        <title>An acidophilic fungus is an integral part of prey digestion in a carnivorous sundew plant.</title>
        <authorList>
            <person name="Tsai I.J."/>
        </authorList>
    </citation>
    <scope>NUCLEOTIDE SEQUENCE [LARGE SCALE GENOMIC DNA]</scope>
    <source>
        <strain evidence="7">169a</strain>
    </source>
</reference>
<feature type="compositionally biased region" description="Basic and acidic residues" evidence="5">
    <location>
        <begin position="976"/>
        <end position="985"/>
    </location>
</feature>
<keyword evidence="4" id="KW-0175">Coiled coil</keyword>
<dbReference type="GO" id="GO:0006606">
    <property type="term" value="P:protein import into nucleus"/>
    <property type="evidence" value="ECO:0007669"/>
    <property type="project" value="TreeGrafter"/>
</dbReference>
<feature type="compositionally biased region" description="Acidic residues" evidence="5">
    <location>
        <begin position="1036"/>
        <end position="1098"/>
    </location>
</feature>
<name>A0AAQ3LXU8_9PEZI</name>
<feature type="domain" description="Nucleoporin Nup159/Nup146 N-terminal" evidence="6">
    <location>
        <begin position="56"/>
        <end position="451"/>
    </location>
</feature>
<feature type="compositionally biased region" description="Gly residues" evidence="5">
    <location>
        <begin position="627"/>
        <end position="638"/>
    </location>
</feature>
<evidence type="ECO:0000313" key="8">
    <source>
        <dbReference type="Proteomes" id="UP001303373"/>
    </source>
</evidence>
<feature type="compositionally biased region" description="Polar residues" evidence="5">
    <location>
        <begin position="790"/>
        <end position="801"/>
    </location>
</feature>
<accession>A0AAQ3LXU8</accession>
<dbReference type="Pfam" id="PF16755">
    <property type="entry name" value="Beta-prop_NUP159_NUP214"/>
    <property type="match status" value="1"/>
</dbReference>
<dbReference type="GO" id="GO:0006405">
    <property type="term" value="P:RNA export from nucleus"/>
    <property type="evidence" value="ECO:0007669"/>
    <property type="project" value="TreeGrafter"/>
</dbReference>
<sequence length="1598" mass="168393">MSFGFGGSQAQNAGPGNARAEADLGECETELFGFQSAAGNDKLRLLPSPWPSDSQPPAAASLLSVASGKGLVAAAGPDTLVIASTERVRETFSSGPAENNIKSFTPQATLSIPRVNQVAFSSDESCLVIAAEQGGGLAVYDTNALVNGGQEPAFEIATNGVSVRQLVPNPNPSPDFAQYFGIVLEGGQLLLADLKERKLVNNSGGNAVFHEKVTSACWSRLGRQLVAGRSDGTAVQIDPRGNVKAEIPRPPQLANLGDSRAIGHPLTSIYWLETHDFLLIHSPENPTQSADDMEMPPEESSFYHLAHRDMVSNSWSFQTIVDPTPAFIQDGRVPARHFVQRLKDWPPNLDDVLVLLSTISTETGVLTKSKTALNPQQPFTNVFTTTAPLDTRRAGLPLSIADQISDTSAIGMALDLSAKEKITKPIPTNEEIDVSPVPLPALYVLNNEGILSMWWIVDNASVQTNTPFPDLIAAGGPRPLDAKSASAPAPPASSFGSGAMPPTPAQPFSTSGMGAFGGASQLGGRSSPWGAPPAATPSVKPSQPVFGSRTSLGGGGGFGGAAASVTVGNKPAFGSNTSLGGSGAFGGAAATSTPAFGKPSTPNGSSAFSSTSATSAPAFGKASTPNGGSGFGQVGGLGAKQSVWGAPTSSSNTASPGTTGSVFGGNASQQSPFSTFGQPSKPTAANPFAPFGQDKPATSPFAAVNTAENKPAALPFGSAESNDNKPAVPPFAAFASTENKFSPFGIASSSETKADSFSSFGKPSLPNQPSGTTLSFGSGSAFGSGSTVSQNGLGSFGSPSASREETMDEESGPSKPAEEKNDGSGSGLFGSGTSGFKLGSTFKGDGSAKDDLPMPKNPGAGLFGSSFGQSLGETQKEPIPTTPIKKEPGTDEKPGLKDIPSFSTTPAAPPKPQEQKADDPLLYKAKRFFGDVPPSDVPAFVKPTIAEPPKDIPRRFAGDVPPSDVPAFSEPAVAEPPKEIPKRFFGDIPPLDVPGEVKTDDQSSRSELKKEDSSSHDAPLAGSPPVDLGSEKTSADDDDLPAGPEDDDEEEWSEEEDDEGEEDEEPDEDGEEEDEEEDQDEDEDDYDDVDEDEDEEPSITDQNALSAFEARITPASPKRNEKQTESTTPATLAKKPTYTPAGFPKAPVDFPIPRNGVNDSPRSPSPQRSVTAPVFAKSPMSTPLPPQIQRISVPPSKPAERPARTARPAEADSGDLEDDEDANVQAVLSTTPTATKEVPEFLAHQNYVGKTEKPGIGGQIERVYRDINSMVDTLGLNAHSLQGFVNGNKELGSSGERRRDDLDDEDGWAFNEIEDLQILQKHLENDLEGRKLEEVREKVEILRVEEREAVRLHAKMASVRKQIALRTGPEETAARLAAPLPTDSQAQQSELRQKVQDVQTMLAKAEESMTMLRADLASSASTKGTANIPTVEAVMNTIQKMTAMIEQKSGDIDVLEAQIRRLPNGIASLNLKDDYEDDLVSALRTTELVKSSPRTPSTRRQRRAFNGDPLGMSGMLGSRFQTPPAQSANRRSLMFSPEASALGRSIGSVSGSARKKMMDVTEGEITAYQAKKLSRARVMDALKEGIERRGPRVVHMER</sequence>
<protein>
    <recommendedName>
        <fullName evidence="6">Nucleoporin Nup159/Nup146 N-terminal domain-containing protein</fullName>
    </recommendedName>
</protein>
<dbReference type="InterPro" id="IPR039462">
    <property type="entry name" value="Nup159/Nup146_N"/>
</dbReference>
<feature type="compositionally biased region" description="Low complexity" evidence="5">
    <location>
        <begin position="484"/>
        <end position="500"/>
    </location>
</feature>
<feature type="compositionally biased region" description="Gly residues" evidence="5">
    <location>
        <begin position="824"/>
        <end position="833"/>
    </location>
</feature>
<feature type="compositionally biased region" description="Polar residues" evidence="5">
    <location>
        <begin position="747"/>
        <end position="769"/>
    </location>
</feature>
<evidence type="ECO:0000256" key="4">
    <source>
        <dbReference type="SAM" id="Coils"/>
    </source>
</evidence>
<feature type="compositionally biased region" description="Basic and acidic residues" evidence="5">
    <location>
        <begin position="884"/>
        <end position="896"/>
    </location>
</feature>
<dbReference type="GO" id="GO:0017056">
    <property type="term" value="F:structural constituent of nuclear pore"/>
    <property type="evidence" value="ECO:0007669"/>
    <property type="project" value="TreeGrafter"/>
</dbReference>
<dbReference type="Proteomes" id="UP001303373">
    <property type="component" value="Chromosome 1"/>
</dbReference>
<feature type="region of interest" description="Disordered" evidence="5">
    <location>
        <begin position="1489"/>
        <end position="1509"/>
    </location>
</feature>
<evidence type="ECO:0000259" key="6">
    <source>
        <dbReference type="Pfam" id="PF16755"/>
    </source>
</evidence>
<feature type="region of interest" description="Disordered" evidence="5">
    <location>
        <begin position="595"/>
        <end position="700"/>
    </location>
</feature>
<evidence type="ECO:0000256" key="5">
    <source>
        <dbReference type="SAM" id="MobiDB-lite"/>
    </source>
</evidence>
<feature type="compositionally biased region" description="Basic and acidic residues" evidence="5">
    <location>
        <begin position="948"/>
        <end position="957"/>
    </location>
</feature>
<dbReference type="PANTHER" id="PTHR23193">
    <property type="entry name" value="NUCLEAR PORE COMPLEX PROTEIN NUP"/>
    <property type="match status" value="1"/>
</dbReference>
<feature type="compositionally biased region" description="Polar residues" evidence="5">
    <location>
        <begin position="1157"/>
        <end position="1170"/>
    </location>
</feature>
<dbReference type="EMBL" id="CP138580">
    <property type="protein sequence ID" value="WPG97971.1"/>
    <property type="molecule type" value="Genomic_DNA"/>
</dbReference>
<dbReference type="PANTHER" id="PTHR23193:SF23">
    <property type="entry name" value="NUCLEAR PORE COMPLEX PROTEIN NUP153"/>
    <property type="match status" value="1"/>
</dbReference>
<evidence type="ECO:0000256" key="2">
    <source>
        <dbReference type="ARBA" id="ARBA00022448"/>
    </source>
</evidence>
<feature type="compositionally biased region" description="Acidic residues" evidence="5">
    <location>
        <begin position="1212"/>
        <end position="1222"/>
    </location>
</feature>
<proteinExistence type="predicted"/>
<keyword evidence="8" id="KW-1185">Reference proteome</keyword>
<dbReference type="InterPro" id="IPR015943">
    <property type="entry name" value="WD40/YVTN_repeat-like_dom_sf"/>
</dbReference>
<keyword evidence="2" id="KW-0813">Transport</keyword>